<dbReference type="RefSeq" id="WP_091492168.1">
    <property type="nucleotide sequence ID" value="NZ_LT629692.1"/>
</dbReference>
<dbReference type="Proteomes" id="UP000199009">
    <property type="component" value="Chromosome I"/>
</dbReference>
<sequence length="634" mass="71837">MTATSSGMVFPSAGKRLLIYVVWDRRGQVDDFIPVALAGLRQHAETVLVVVNGALSAEGRAKLAPVSDEILVRTNTGFDIGAHRDALRHVGERIAQFDEVVLTNDTWFGPIRPWSPVLARMNSRAVHFWGLTDHARESPNPFTGEGILPYHLQSYWIAVRREMFLSEAWRDYWRDLPAMDGYFDAVLKHEVVFTEHFAELGFTHAAAFPLSDYDTENPSLFNAEQLIDDGCPILKRRPFFHWPPFLDVHAVVGRWTLAKVASHGFPMEVIWQNLARNVPPKILNADAGMLEVLPDVDVAYDQNRPMSIVVIAHIFYDEMTDEILDRADGLPGPYDLVVTTPDPERAARIEAIIARRRGASDGRSEVRIVESNDGRDQSAFLIGCRDLLLGHAYDLVVKLHSKKTPQDGFNVGRHFKEQQFDNLLRNPGYIANLMALFQREEGLGIVYPPMIHIGYPTLGRAWWANKPNFERVADELGIRVPLDDVSPLAPYGSMFIARPQALRLLAQHPWTYEQFGGEDAYRDGGLAHVLERMPSYAAGESGYHTRTVSTFDYMSISHTALEFKLDEMSFTIPGNAYEKIDFLRHSGWVGTGSARDIWRMYRRRNNPAIVERAVAVVEPLRRIARRLRGMLRRD</sequence>
<protein>
    <submittedName>
        <fullName evidence="1">Rhamnosyltransferase</fullName>
    </submittedName>
</protein>
<dbReference type="InterPro" id="IPR007739">
    <property type="entry name" value="RgpF"/>
</dbReference>
<evidence type="ECO:0000313" key="1">
    <source>
        <dbReference type="EMBL" id="SDH48730.1"/>
    </source>
</evidence>
<dbReference type="GO" id="GO:0016740">
    <property type="term" value="F:transferase activity"/>
    <property type="evidence" value="ECO:0007669"/>
    <property type="project" value="UniProtKB-KW"/>
</dbReference>
<proteinExistence type="predicted"/>
<organism evidence="1 2">
    <name type="scientific">Microbacterium pygmaeum</name>
    <dbReference type="NCBI Taxonomy" id="370764"/>
    <lineage>
        <taxon>Bacteria</taxon>
        <taxon>Bacillati</taxon>
        <taxon>Actinomycetota</taxon>
        <taxon>Actinomycetes</taxon>
        <taxon>Micrococcales</taxon>
        <taxon>Microbacteriaceae</taxon>
        <taxon>Microbacterium</taxon>
    </lineage>
</organism>
<keyword evidence="1" id="KW-0808">Transferase</keyword>
<keyword evidence="2" id="KW-1185">Reference proteome</keyword>
<dbReference type="OrthoDB" id="9815339at2"/>
<dbReference type="EMBL" id="LT629692">
    <property type="protein sequence ID" value="SDH48730.1"/>
    <property type="molecule type" value="Genomic_DNA"/>
</dbReference>
<dbReference type="STRING" id="370764.SAMN04489810_3162"/>
<reference evidence="1 2" key="1">
    <citation type="submission" date="2016-10" db="EMBL/GenBank/DDBJ databases">
        <authorList>
            <person name="de Groot N.N."/>
        </authorList>
    </citation>
    <scope>NUCLEOTIDE SEQUENCE [LARGE SCALE GENOMIC DNA]</scope>
    <source>
        <strain evidence="1 2">DSM 23142</strain>
    </source>
</reference>
<evidence type="ECO:0000313" key="2">
    <source>
        <dbReference type="Proteomes" id="UP000199009"/>
    </source>
</evidence>
<accession>A0A1G8CUU8</accession>
<gene>
    <name evidence="1" type="ORF">SAMN04489810_3162</name>
</gene>
<dbReference type="AlphaFoldDB" id="A0A1G8CUU8"/>
<dbReference type="Pfam" id="PF05045">
    <property type="entry name" value="RgpF"/>
    <property type="match status" value="1"/>
</dbReference>
<name>A0A1G8CUU8_9MICO</name>